<dbReference type="EMBL" id="CM039437">
    <property type="protein sequence ID" value="KAI4307393.1"/>
    <property type="molecule type" value="Genomic_DNA"/>
</dbReference>
<protein>
    <submittedName>
        <fullName evidence="1">Uncharacterized protein</fullName>
    </submittedName>
</protein>
<proteinExistence type="predicted"/>
<reference evidence="1 2" key="1">
    <citation type="journal article" date="2022" name="DNA Res.">
        <title>Chromosomal-level genome assembly of the orchid tree Bauhinia variegata (Leguminosae; Cercidoideae) supports the allotetraploid origin hypothesis of Bauhinia.</title>
        <authorList>
            <person name="Zhong Y."/>
            <person name="Chen Y."/>
            <person name="Zheng D."/>
            <person name="Pang J."/>
            <person name="Liu Y."/>
            <person name="Luo S."/>
            <person name="Meng S."/>
            <person name="Qian L."/>
            <person name="Wei D."/>
            <person name="Dai S."/>
            <person name="Zhou R."/>
        </authorList>
    </citation>
    <scope>NUCLEOTIDE SEQUENCE [LARGE SCALE GENOMIC DNA]</scope>
    <source>
        <strain evidence="1">BV-YZ2020</strain>
    </source>
</reference>
<evidence type="ECO:0000313" key="1">
    <source>
        <dbReference type="EMBL" id="KAI4307393.1"/>
    </source>
</evidence>
<dbReference type="Proteomes" id="UP000828941">
    <property type="component" value="Chromosome 12"/>
</dbReference>
<gene>
    <name evidence="1" type="ORF">L6164_030590</name>
</gene>
<comment type="caution">
    <text evidence="1">The sequence shown here is derived from an EMBL/GenBank/DDBJ whole genome shotgun (WGS) entry which is preliminary data.</text>
</comment>
<organism evidence="1 2">
    <name type="scientific">Bauhinia variegata</name>
    <name type="common">Purple orchid tree</name>
    <name type="synonym">Phanera variegata</name>
    <dbReference type="NCBI Taxonomy" id="167791"/>
    <lineage>
        <taxon>Eukaryota</taxon>
        <taxon>Viridiplantae</taxon>
        <taxon>Streptophyta</taxon>
        <taxon>Embryophyta</taxon>
        <taxon>Tracheophyta</taxon>
        <taxon>Spermatophyta</taxon>
        <taxon>Magnoliopsida</taxon>
        <taxon>eudicotyledons</taxon>
        <taxon>Gunneridae</taxon>
        <taxon>Pentapetalae</taxon>
        <taxon>rosids</taxon>
        <taxon>fabids</taxon>
        <taxon>Fabales</taxon>
        <taxon>Fabaceae</taxon>
        <taxon>Cercidoideae</taxon>
        <taxon>Cercideae</taxon>
        <taxon>Bauhiniinae</taxon>
        <taxon>Bauhinia</taxon>
    </lineage>
</organism>
<keyword evidence="2" id="KW-1185">Reference proteome</keyword>
<accession>A0ACB9LE62</accession>
<name>A0ACB9LE62_BAUVA</name>
<sequence length="150" mass="16828">MAFIADTLPNYFDITYSAVVHITINSHKFKFSPSAEYSFMANDAALRSSLLLLAAIILVVGICTQSVKKMITTYVLGVLGIVGILLPDWDYFNRDFSRWGYPVTAEERASLSPHGSGFLSRFADSPLRLVAYTAIYGYAVYKWWDYVSSQ</sequence>
<evidence type="ECO:0000313" key="2">
    <source>
        <dbReference type="Proteomes" id="UP000828941"/>
    </source>
</evidence>